<keyword evidence="1 3" id="KW-0479">Metal-binding</keyword>
<organism evidence="6 7">
    <name type="scientific">Elysia chlorotica</name>
    <name type="common">Eastern emerald elysia</name>
    <name type="synonym">Sea slug</name>
    <dbReference type="NCBI Taxonomy" id="188477"/>
    <lineage>
        <taxon>Eukaryota</taxon>
        <taxon>Metazoa</taxon>
        <taxon>Spiralia</taxon>
        <taxon>Lophotrochozoa</taxon>
        <taxon>Mollusca</taxon>
        <taxon>Gastropoda</taxon>
        <taxon>Heterobranchia</taxon>
        <taxon>Euthyneura</taxon>
        <taxon>Panpulmonata</taxon>
        <taxon>Sacoglossa</taxon>
        <taxon>Placobranchoidea</taxon>
        <taxon>Plakobranchidae</taxon>
        <taxon>Elysia</taxon>
    </lineage>
</organism>
<evidence type="ECO:0000259" key="5">
    <source>
        <dbReference type="PROSITE" id="PS50089"/>
    </source>
</evidence>
<reference evidence="6 7" key="1">
    <citation type="submission" date="2019-01" db="EMBL/GenBank/DDBJ databases">
        <title>A draft genome assembly of the solar-powered sea slug Elysia chlorotica.</title>
        <authorList>
            <person name="Cai H."/>
            <person name="Li Q."/>
            <person name="Fang X."/>
            <person name="Li J."/>
            <person name="Curtis N.E."/>
            <person name="Altenburger A."/>
            <person name="Shibata T."/>
            <person name="Feng M."/>
            <person name="Maeda T."/>
            <person name="Schwartz J.A."/>
            <person name="Shigenobu S."/>
            <person name="Lundholm N."/>
            <person name="Nishiyama T."/>
            <person name="Yang H."/>
            <person name="Hasebe M."/>
            <person name="Li S."/>
            <person name="Pierce S.K."/>
            <person name="Wang J."/>
        </authorList>
    </citation>
    <scope>NUCLEOTIDE SEQUENCE [LARGE SCALE GENOMIC DNA]</scope>
    <source>
        <strain evidence="6">EC2010</strain>
        <tissue evidence="6">Whole organism of an adult</tissue>
    </source>
</reference>
<dbReference type="AlphaFoldDB" id="A0A433TTS6"/>
<proteinExistence type="predicted"/>
<dbReference type="Gene3D" id="3.30.40.10">
    <property type="entry name" value="Zinc/RING finger domain, C3HC4 (zinc finger)"/>
    <property type="match status" value="1"/>
</dbReference>
<dbReference type="SMART" id="SM00184">
    <property type="entry name" value="RING"/>
    <property type="match status" value="1"/>
</dbReference>
<feature type="region of interest" description="Disordered" evidence="4">
    <location>
        <begin position="31"/>
        <end position="76"/>
    </location>
</feature>
<sequence>MALALLVRIAVPALVALGLTAAYLVFGKRQTEDEHSNDGGGTPSRHQFRSHDETENPRSTDGTQPRRRPPNRTENLEECKICMEERPLVELYPCNHQSMCESCVVKIISKSSRACPFCRRRIQGYRDA</sequence>
<evidence type="ECO:0000256" key="3">
    <source>
        <dbReference type="PROSITE-ProRule" id="PRU00175"/>
    </source>
</evidence>
<evidence type="ECO:0000256" key="4">
    <source>
        <dbReference type="SAM" id="MobiDB-lite"/>
    </source>
</evidence>
<keyword evidence="1 3" id="KW-0863">Zinc-finger</keyword>
<comment type="caution">
    <text evidence="6">The sequence shown here is derived from an EMBL/GenBank/DDBJ whole genome shotgun (WGS) entry which is preliminary data.</text>
</comment>
<evidence type="ECO:0000313" key="7">
    <source>
        <dbReference type="Proteomes" id="UP000271974"/>
    </source>
</evidence>
<evidence type="ECO:0000313" key="6">
    <source>
        <dbReference type="EMBL" id="RUS84951.1"/>
    </source>
</evidence>
<feature type="compositionally biased region" description="Basic and acidic residues" evidence="4">
    <location>
        <begin position="49"/>
        <end position="58"/>
    </location>
</feature>
<protein>
    <recommendedName>
        <fullName evidence="5">RING-type domain-containing protein</fullName>
    </recommendedName>
</protein>
<dbReference type="Proteomes" id="UP000271974">
    <property type="component" value="Unassembled WGS sequence"/>
</dbReference>
<accession>A0A433TTS6</accession>
<keyword evidence="2" id="KW-0862">Zinc</keyword>
<name>A0A433TTS6_ELYCH</name>
<dbReference type="EMBL" id="RQTK01000187">
    <property type="protein sequence ID" value="RUS84951.1"/>
    <property type="molecule type" value="Genomic_DNA"/>
</dbReference>
<dbReference type="PROSITE" id="PS50089">
    <property type="entry name" value="ZF_RING_2"/>
    <property type="match status" value="1"/>
</dbReference>
<evidence type="ECO:0000256" key="2">
    <source>
        <dbReference type="ARBA" id="ARBA00022833"/>
    </source>
</evidence>
<feature type="domain" description="RING-type" evidence="5">
    <location>
        <begin position="79"/>
        <end position="119"/>
    </location>
</feature>
<dbReference type="SUPFAM" id="SSF57850">
    <property type="entry name" value="RING/U-box"/>
    <property type="match status" value="1"/>
</dbReference>
<dbReference type="Pfam" id="PF13920">
    <property type="entry name" value="zf-C3HC4_3"/>
    <property type="match status" value="1"/>
</dbReference>
<dbReference type="OrthoDB" id="66726at2759"/>
<keyword evidence="7" id="KW-1185">Reference proteome</keyword>
<evidence type="ECO:0000256" key="1">
    <source>
        <dbReference type="ARBA" id="ARBA00022771"/>
    </source>
</evidence>
<dbReference type="InterPro" id="IPR001841">
    <property type="entry name" value="Znf_RING"/>
</dbReference>
<dbReference type="InterPro" id="IPR013083">
    <property type="entry name" value="Znf_RING/FYVE/PHD"/>
</dbReference>
<gene>
    <name evidence="6" type="ORF">EGW08_007262</name>
</gene>
<dbReference type="GO" id="GO:0008270">
    <property type="term" value="F:zinc ion binding"/>
    <property type="evidence" value="ECO:0007669"/>
    <property type="project" value="UniProtKB-KW"/>
</dbReference>